<evidence type="ECO:0000256" key="5">
    <source>
        <dbReference type="ARBA" id="ARBA00023098"/>
    </source>
</evidence>
<evidence type="ECO:0000256" key="1">
    <source>
        <dbReference type="ARBA" id="ARBA00010815"/>
    </source>
</evidence>
<dbReference type="CDD" id="cd02440">
    <property type="entry name" value="AdoMet_MTases"/>
    <property type="match status" value="1"/>
</dbReference>
<evidence type="ECO:0000256" key="3">
    <source>
        <dbReference type="ARBA" id="ARBA00022679"/>
    </source>
</evidence>
<name>G7UT73_PSEUP</name>
<dbReference type="Pfam" id="PF02353">
    <property type="entry name" value="CMAS"/>
    <property type="match status" value="1"/>
</dbReference>
<evidence type="ECO:0000256" key="4">
    <source>
        <dbReference type="ARBA" id="ARBA00022691"/>
    </source>
</evidence>
<protein>
    <submittedName>
        <fullName evidence="6">Cyclopropane fatty acyl phospholipid synthase</fullName>
    </submittedName>
</protein>
<keyword evidence="2" id="KW-0489">Methyltransferase</keyword>
<evidence type="ECO:0000256" key="2">
    <source>
        <dbReference type="ARBA" id="ARBA00022603"/>
    </source>
</evidence>
<organism evidence="6 7">
    <name type="scientific">Pseudoxanthomonas spadix (strain BD-a59)</name>
    <dbReference type="NCBI Taxonomy" id="1045855"/>
    <lineage>
        <taxon>Bacteria</taxon>
        <taxon>Pseudomonadati</taxon>
        <taxon>Pseudomonadota</taxon>
        <taxon>Gammaproteobacteria</taxon>
        <taxon>Lysobacterales</taxon>
        <taxon>Lysobacteraceae</taxon>
        <taxon>Pseudoxanthomonas</taxon>
    </lineage>
</organism>
<dbReference type="OrthoDB" id="9782855at2"/>
<dbReference type="NCBIfam" id="NF008686">
    <property type="entry name" value="PRK11705.1"/>
    <property type="match status" value="1"/>
</dbReference>
<dbReference type="EMBL" id="CP003093">
    <property type="protein sequence ID" value="AER56138.1"/>
    <property type="molecule type" value="Genomic_DNA"/>
</dbReference>
<dbReference type="Proteomes" id="UP000005870">
    <property type="component" value="Chromosome"/>
</dbReference>
<dbReference type="eggNOG" id="COG2230">
    <property type="taxonomic scope" value="Bacteria"/>
</dbReference>
<dbReference type="Gene3D" id="3.40.50.150">
    <property type="entry name" value="Vaccinia Virus protein VP39"/>
    <property type="match status" value="1"/>
</dbReference>
<dbReference type="AlphaFoldDB" id="G7UT73"/>
<dbReference type="GO" id="GO:0008610">
    <property type="term" value="P:lipid biosynthetic process"/>
    <property type="evidence" value="ECO:0007669"/>
    <property type="project" value="InterPro"/>
</dbReference>
<dbReference type="KEGG" id="psd:DSC_07435"/>
<sequence>MKQFQAPATTATTRAPRFQARVARLLSQADVRIGGDRPWDLQVHDPALYARLLSQGSLGLGEGYMDGQWDAVSLDRFLTRLLAARLDEQVHGIGEIWDALRARLFNAQTLRGSRKVGEQHYDLGNDLYAAMLGQRLVYSCGYWRNADTLDAAQEAKLDLVCRKLGLRPGMRVLDIGCGWGEALKFAAQRYGVSGVGVTISREQAEYARQLCAGLPIQIALQDYRTVEGPFDAVLSIGMFEHVGVKNYRTYFQTVRRVLSEQGLFLLHSIGTNVSQNRTDPWIARYIFPNSMLPSPVQVTQALEGQFVIEDWHNFGTDYDRTLQAWRSNIEAAWSRLSARYDERFRRMWRFYLAASMATFRSRRSQLWQLVLSPRGVVGGYIAPR</sequence>
<dbReference type="PIRSF" id="PIRSF003085">
    <property type="entry name" value="CMAS"/>
    <property type="match status" value="1"/>
</dbReference>
<dbReference type="InterPro" id="IPR050723">
    <property type="entry name" value="CFA/CMAS"/>
</dbReference>
<dbReference type="PANTHER" id="PTHR43667:SF1">
    <property type="entry name" value="CYCLOPROPANE-FATTY-ACYL-PHOSPHOLIPID SYNTHASE"/>
    <property type="match status" value="1"/>
</dbReference>
<gene>
    <name evidence="6" type="ordered locus">DSC_07435</name>
</gene>
<evidence type="ECO:0000313" key="6">
    <source>
        <dbReference type="EMBL" id="AER56138.1"/>
    </source>
</evidence>
<keyword evidence="7" id="KW-1185">Reference proteome</keyword>
<dbReference type="GO" id="GO:0032259">
    <property type="term" value="P:methylation"/>
    <property type="evidence" value="ECO:0007669"/>
    <property type="project" value="UniProtKB-KW"/>
</dbReference>
<comment type="similarity">
    <text evidence="1">Belongs to the CFA/CMAS family.</text>
</comment>
<dbReference type="InterPro" id="IPR029063">
    <property type="entry name" value="SAM-dependent_MTases_sf"/>
</dbReference>
<evidence type="ECO:0000313" key="7">
    <source>
        <dbReference type="Proteomes" id="UP000005870"/>
    </source>
</evidence>
<accession>G7UT73</accession>
<reference evidence="6 7" key="1">
    <citation type="journal article" date="2012" name="J. Bacteriol.">
        <title>Complete Genome Sequence of the BTEX-Degrading Bacterium Pseudoxanthomonas spadix BD-a59.</title>
        <authorList>
            <person name="Lee S.H."/>
            <person name="Jin H.M."/>
            <person name="Lee H.J."/>
            <person name="Kim J.M."/>
            <person name="Jeon C.O."/>
        </authorList>
    </citation>
    <scope>NUCLEOTIDE SEQUENCE [LARGE SCALE GENOMIC DNA]</scope>
    <source>
        <strain evidence="6 7">BD-a59</strain>
    </source>
</reference>
<dbReference type="GO" id="GO:0008168">
    <property type="term" value="F:methyltransferase activity"/>
    <property type="evidence" value="ECO:0007669"/>
    <property type="project" value="UniProtKB-KW"/>
</dbReference>
<proteinExistence type="inferred from homology"/>
<dbReference type="SUPFAM" id="SSF53335">
    <property type="entry name" value="S-adenosyl-L-methionine-dependent methyltransferases"/>
    <property type="match status" value="1"/>
</dbReference>
<dbReference type="InterPro" id="IPR003333">
    <property type="entry name" value="CMAS"/>
</dbReference>
<keyword evidence="4" id="KW-0949">S-adenosyl-L-methionine</keyword>
<dbReference type="PANTHER" id="PTHR43667">
    <property type="entry name" value="CYCLOPROPANE-FATTY-ACYL-PHOSPHOLIPID SYNTHASE"/>
    <property type="match status" value="1"/>
</dbReference>
<dbReference type="RefSeq" id="WP_014160314.1">
    <property type="nucleotide sequence ID" value="NC_016147.2"/>
</dbReference>
<keyword evidence="5" id="KW-0443">Lipid metabolism</keyword>
<dbReference type="STRING" id="1045855.DSC_07435"/>
<keyword evidence="3" id="KW-0808">Transferase</keyword>
<dbReference type="HOGENOM" id="CLU_026434_6_0_6"/>